<dbReference type="AlphaFoldDB" id="A0ABD0LTF7"/>
<organism evidence="2 3">
    <name type="scientific">Batillaria attramentaria</name>
    <dbReference type="NCBI Taxonomy" id="370345"/>
    <lineage>
        <taxon>Eukaryota</taxon>
        <taxon>Metazoa</taxon>
        <taxon>Spiralia</taxon>
        <taxon>Lophotrochozoa</taxon>
        <taxon>Mollusca</taxon>
        <taxon>Gastropoda</taxon>
        <taxon>Caenogastropoda</taxon>
        <taxon>Sorbeoconcha</taxon>
        <taxon>Cerithioidea</taxon>
        <taxon>Batillariidae</taxon>
        <taxon>Batillaria</taxon>
    </lineage>
</organism>
<reference evidence="2 3" key="1">
    <citation type="journal article" date="2023" name="Sci. Data">
        <title>Genome assembly of the Korean intertidal mud-creeper Batillaria attramentaria.</title>
        <authorList>
            <person name="Patra A.K."/>
            <person name="Ho P.T."/>
            <person name="Jun S."/>
            <person name="Lee S.J."/>
            <person name="Kim Y."/>
            <person name="Won Y.J."/>
        </authorList>
    </citation>
    <scope>NUCLEOTIDE SEQUENCE [LARGE SCALE GENOMIC DNA]</scope>
    <source>
        <strain evidence="2">Wonlab-2016</strain>
    </source>
</reference>
<protein>
    <recommendedName>
        <fullName evidence="4">Apple domain-containing protein</fullName>
    </recommendedName>
</protein>
<dbReference type="EMBL" id="JACVVK020000023">
    <property type="protein sequence ID" value="KAK7502910.1"/>
    <property type="molecule type" value="Genomic_DNA"/>
</dbReference>
<comment type="caution">
    <text evidence="2">The sequence shown here is derived from an EMBL/GenBank/DDBJ whole genome shotgun (WGS) entry which is preliminary data.</text>
</comment>
<name>A0ABD0LTF7_9CAEN</name>
<gene>
    <name evidence="2" type="ORF">BaRGS_00005859</name>
</gene>
<evidence type="ECO:0000256" key="1">
    <source>
        <dbReference type="SAM" id="SignalP"/>
    </source>
</evidence>
<proteinExistence type="predicted"/>
<dbReference type="Proteomes" id="UP001519460">
    <property type="component" value="Unassembled WGS sequence"/>
</dbReference>
<feature type="non-terminal residue" evidence="2">
    <location>
        <position position="169"/>
    </location>
</feature>
<keyword evidence="1" id="KW-0732">Signal</keyword>
<evidence type="ECO:0000313" key="3">
    <source>
        <dbReference type="Proteomes" id="UP001519460"/>
    </source>
</evidence>
<feature type="signal peptide" evidence="1">
    <location>
        <begin position="1"/>
        <end position="19"/>
    </location>
</feature>
<evidence type="ECO:0008006" key="4">
    <source>
        <dbReference type="Google" id="ProtNLM"/>
    </source>
</evidence>
<accession>A0ABD0LTF7</accession>
<keyword evidence="3" id="KW-1185">Reference proteome</keyword>
<evidence type="ECO:0000313" key="2">
    <source>
        <dbReference type="EMBL" id="KAK7502910.1"/>
    </source>
</evidence>
<sequence>MSRLPVLLIVMAVIVCCWGDYSPFRNKINNLGPAAKNILDNMAALSKVKRGGSDELDDEGGSCTCPPAIDGSRCTFTDSTAGIIPADNAGVGTLVFESILFSTPQVCKRICSLDQQCTGTAESAGELPICLLFNGEPEFFFRDDSLTYSTCNAGRCVRMDHRPCHEDKQ</sequence>
<feature type="chain" id="PRO_5044756880" description="Apple domain-containing protein" evidence="1">
    <location>
        <begin position="20"/>
        <end position="169"/>
    </location>
</feature>